<reference evidence="1 2" key="1">
    <citation type="submission" date="2019-02" db="EMBL/GenBank/DDBJ databases">
        <authorList>
            <consortium name="Pathogen Informatics"/>
        </authorList>
    </citation>
    <scope>NUCLEOTIDE SEQUENCE [LARGE SCALE GENOMIC DNA]</scope>
    <source>
        <strain evidence="1 2">3012STDY7078520</strain>
    </source>
</reference>
<gene>
    <name evidence="1" type="ORF">NCTC12391_00148</name>
</gene>
<sequence length="119" mass="13313">MTAKNTDKRIVEALNGTADDRAGERIRGALDGREYLYGLPEPEVTYDDSVRAWAAKESLKGAAERYARAGTTRMSDLHVEQIVSEVYEATNPDWSDLDRLERTATVVNRLAAQNERIAK</sequence>
<evidence type="ECO:0000313" key="2">
    <source>
        <dbReference type="Proteomes" id="UP000386281"/>
    </source>
</evidence>
<protein>
    <submittedName>
        <fullName evidence="1">Uncharacterized protein</fullName>
    </submittedName>
</protein>
<organism evidence="1 2">
    <name type="scientific">Brevibacterium casei</name>
    <dbReference type="NCBI Taxonomy" id="33889"/>
    <lineage>
        <taxon>Bacteria</taxon>
        <taxon>Bacillati</taxon>
        <taxon>Actinomycetota</taxon>
        <taxon>Actinomycetes</taxon>
        <taxon>Micrococcales</taxon>
        <taxon>Brevibacteriaceae</taxon>
        <taxon>Brevibacterium</taxon>
    </lineage>
</organism>
<dbReference type="Proteomes" id="UP000386281">
    <property type="component" value="Unassembled WGS sequence"/>
</dbReference>
<accession>A0A449CYB3</accession>
<dbReference type="RefSeq" id="WP_190246455.1">
    <property type="nucleotide sequence ID" value="NZ_CAACXN010000005.1"/>
</dbReference>
<dbReference type="AlphaFoldDB" id="A0A449CYB3"/>
<evidence type="ECO:0000313" key="1">
    <source>
        <dbReference type="EMBL" id="VEW10354.1"/>
    </source>
</evidence>
<dbReference type="EMBL" id="CAACXN010000005">
    <property type="protein sequence ID" value="VEW10354.1"/>
    <property type="molecule type" value="Genomic_DNA"/>
</dbReference>
<name>A0A449CYB3_9MICO</name>
<proteinExistence type="predicted"/>